<name>A0ABS7YL70_9VIBR</name>
<dbReference type="SUPFAM" id="SSF52833">
    <property type="entry name" value="Thioredoxin-like"/>
    <property type="match status" value="1"/>
</dbReference>
<dbReference type="SFLD" id="SFLDS00019">
    <property type="entry name" value="Glutathione_Transferase_(cytos"/>
    <property type="match status" value="1"/>
</dbReference>
<reference evidence="5" key="1">
    <citation type="submission" date="2023-07" db="EMBL/GenBank/DDBJ databases">
        <title>Molecular identification of indigenous halophilic bacteria isolated from red sea cost, biodegradation of synthetic dyes and assessment of degraded metabolite toxicity.</title>
        <authorList>
            <person name="Chaieb K."/>
            <person name="Altayb H.N."/>
        </authorList>
    </citation>
    <scope>NUCLEOTIDE SEQUENCE [LARGE SCALE GENOMIC DNA]</scope>
    <source>
        <strain evidence="5">K20</strain>
    </source>
</reference>
<proteinExistence type="inferred from homology"/>
<comment type="similarity">
    <text evidence="1">Belongs to the GST superfamily.</text>
</comment>
<dbReference type="PANTHER" id="PTHR44051:SF9">
    <property type="entry name" value="GLUTATHIONE S-TRANSFERASE 1"/>
    <property type="match status" value="1"/>
</dbReference>
<dbReference type="PANTHER" id="PTHR44051">
    <property type="entry name" value="GLUTATHIONE S-TRANSFERASE-RELATED"/>
    <property type="match status" value="1"/>
</dbReference>
<evidence type="ECO:0000256" key="1">
    <source>
        <dbReference type="RuleBase" id="RU003494"/>
    </source>
</evidence>
<evidence type="ECO:0000313" key="4">
    <source>
        <dbReference type="EMBL" id="MCA2015822.1"/>
    </source>
</evidence>
<accession>A0ABS7YL70</accession>
<dbReference type="CDD" id="cd03046">
    <property type="entry name" value="GST_N_GTT1_like"/>
    <property type="match status" value="1"/>
</dbReference>
<evidence type="ECO:0000259" key="2">
    <source>
        <dbReference type="PROSITE" id="PS50404"/>
    </source>
</evidence>
<dbReference type="InterPro" id="IPR036282">
    <property type="entry name" value="Glutathione-S-Trfase_C_sf"/>
</dbReference>
<dbReference type="Pfam" id="PF02798">
    <property type="entry name" value="GST_N"/>
    <property type="match status" value="1"/>
</dbReference>
<dbReference type="SUPFAM" id="SSF47616">
    <property type="entry name" value="GST C-terminal domain-like"/>
    <property type="match status" value="1"/>
</dbReference>
<dbReference type="RefSeq" id="WP_068718817.1">
    <property type="nucleotide sequence ID" value="NZ_AP014636.1"/>
</dbReference>
<dbReference type="SFLD" id="SFLDG01150">
    <property type="entry name" value="Main.1:_Beta-like"/>
    <property type="match status" value="1"/>
</dbReference>
<dbReference type="EMBL" id="JAIWIU010000041">
    <property type="protein sequence ID" value="MCA2015822.1"/>
    <property type="molecule type" value="Genomic_DNA"/>
</dbReference>
<sequence length="209" mass="23690">MITLHHLNKSRSKRIIWLLEELGIDYSIKAYQRDSQTQLAPAELRAIHPLGKSPVIDEDGFVLAESGAITEYLIDQYAGDKLAPSRGTQDYALYLQWMHFAESSAMVPLLLKIFLAKDGSPTQFLDKYSQIELEKVVGYLNQELQDKTYLVANKLTGADIMMSFIPEVLSQLGQLDSYPNLKRYYVNLAALPLFQKANQLEAQYDQNVA</sequence>
<feature type="domain" description="GST N-terminal" evidence="2">
    <location>
        <begin position="1"/>
        <end position="81"/>
    </location>
</feature>
<feature type="domain" description="GST C-terminal" evidence="3">
    <location>
        <begin position="87"/>
        <end position="208"/>
    </location>
</feature>
<dbReference type="SFLD" id="SFLDG00358">
    <property type="entry name" value="Main_(cytGST)"/>
    <property type="match status" value="1"/>
</dbReference>
<comment type="caution">
    <text evidence="4">The sequence shown here is derived from an EMBL/GenBank/DDBJ whole genome shotgun (WGS) entry which is preliminary data.</text>
</comment>
<dbReference type="Gene3D" id="1.20.1050.10">
    <property type="match status" value="1"/>
</dbReference>
<dbReference type="PROSITE" id="PS50404">
    <property type="entry name" value="GST_NTER"/>
    <property type="match status" value="1"/>
</dbReference>
<dbReference type="InterPro" id="IPR004045">
    <property type="entry name" value="Glutathione_S-Trfase_N"/>
</dbReference>
<keyword evidence="5" id="KW-1185">Reference proteome</keyword>
<organism evidence="4 5">
    <name type="scientific">Vibrio tritonius</name>
    <dbReference type="NCBI Taxonomy" id="1435069"/>
    <lineage>
        <taxon>Bacteria</taxon>
        <taxon>Pseudomonadati</taxon>
        <taxon>Pseudomonadota</taxon>
        <taxon>Gammaproteobacteria</taxon>
        <taxon>Vibrionales</taxon>
        <taxon>Vibrionaceae</taxon>
        <taxon>Vibrio</taxon>
    </lineage>
</organism>
<dbReference type="InterPro" id="IPR010987">
    <property type="entry name" value="Glutathione-S-Trfase_C-like"/>
</dbReference>
<protein>
    <submittedName>
        <fullName evidence="4">Glutathione S-transferase family protein</fullName>
    </submittedName>
</protein>
<dbReference type="Gene3D" id="3.40.30.10">
    <property type="entry name" value="Glutaredoxin"/>
    <property type="match status" value="1"/>
</dbReference>
<evidence type="ECO:0000259" key="3">
    <source>
        <dbReference type="PROSITE" id="PS50405"/>
    </source>
</evidence>
<evidence type="ECO:0000313" key="5">
    <source>
        <dbReference type="Proteomes" id="UP001199044"/>
    </source>
</evidence>
<dbReference type="InterPro" id="IPR040079">
    <property type="entry name" value="Glutathione_S-Trfase"/>
</dbReference>
<gene>
    <name evidence="4" type="ORF">LDJ79_06845</name>
</gene>
<dbReference type="Pfam" id="PF00043">
    <property type="entry name" value="GST_C"/>
    <property type="match status" value="1"/>
</dbReference>
<dbReference type="InterPro" id="IPR036249">
    <property type="entry name" value="Thioredoxin-like_sf"/>
</dbReference>
<dbReference type="PROSITE" id="PS50405">
    <property type="entry name" value="GST_CTER"/>
    <property type="match status" value="1"/>
</dbReference>
<dbReference type="InterPro" id="IPR004046">
    <property type="entry name" value="GST_C"/>
</dbReference>
<dbReference type="Proteomes" id="UP001199044">
    <property type="component" value="Unassembled WGS sequence"/>
</dbReference>